<dbReference type="EMBL" id="GEDG01012496">
    <property type="protein sequence ID" value="JAP26181.1"/>
    <property type="molecule type" value="Transcribed_RNA"/>
</dbReference>
<accession>A0A0V0I0N3</accession>
<reference evidence="1" key="1">
    <citation type="submission" date="2015-12" db="EMBL/GenBank/DDBJ databases">
        <title>Gene expression during late stages of embryo sac development: a critical building block for successful pollen-pistil interactions.</title>
        <authorList>
            <person name="Liu Y."/>
            <person name="Joly V."/>
            <person name="Sabar M."/>
            <person name="Matton D.P."/>
        </authorList>
    </citation>
    <scope>NUCLEOTIDE SEQUENCE</scope>
</reference>
<evidence type="ECO:0000313" key="1">
    <source>
        <dbReference type="EMBL" id="JAP26181.1"/>
    </source>
</evidence>
<proteinExistence type="predicted"/>
<name>A0A0V0I0N3_SOLCH</name>
<dbReference type="AlphaFoldDB" id="A0A0V0I0N3"/>
<organism evidence="1">
    <name type="scientific">Solanum chacoense</name>
    <name type="common">Chaco potato</name>
    <dbReference type="NCBI Taxonomy" id="4108"/>
    <lineage>
        <taxon>Eukaryota</taxon>
        <taxon>Viridiplantae</taxon>
        <taxon>Streptophyta</taxon>
        <taxon>Embryophyta</taxon>
        <taxon>Tracheophyta</taxon>
        <taxon>Spermatophyta</taxon>
        <taxon>Magnoliopsida</taxon>
        <taxon>eudicotyledons</taxon>
        <taxon>Gunneridae</taxon>
        <taxon>Pentapetalae</taxon>
        <taxon>asterids</taxon>
        <taxon>lamiids</taxon>
        <taxon>Solanales</taxon>
        <taxon>Solanaceae</taxon>
        <taxon>Solanoideae</taxon>
        <taxon>Solaneae</taxon>
        <taxon>Solanum</taxon>
    </lineage>
</organism>
<protein>
    <submittedName>
        <fullName evidence="1">Putative ovule protein</fullName>
    </submittedName>
</protein>
<sequence length="60" mass="7008">MKANCLLHAEFYQSPEPGTMERGSRMAKCSTTRKGKMMSYRFCNLHEPNEKMIRRTHSKA</sequence>